<keyword evidence="6" id="KW-0808">Transferase</keyword>
<reference evidence="23 24" key="1">
    <citation type="submission" date="2016-10" db="EMBL/GenBank/DDBJ databases">
        <authorList>
            <person name="de Groot N.N."/>
        </authorList>
    </citation>
    <scope>NUCLEOTIDE SEQUENCE [LARGE SCALE GENOMIC DNA]</scope>
    <source>
        <strain evidence="23 24">DSM 22024</strain>
    </source>
</reference>
<dbReference type="Pfam" id="PF01098">
    <property type="entry name" value="FTSW_RODA_SPOVE"/>
    <property type="match status" value="1"/>
</dbReference>
<evidence type="ECO:0000256" key="4">
    <source>
        <dbReference type="ARBA" id="ARBA00022618"/>
    </source>
</evidence>
<protein>
    <recommendedName>
        <fullName evidence="17">Probable peptidoglycan glycosyltransferase FtsW</fullName>
        <ecNumber evidence="19">2.4.99.28</ecNumber>
    </recommendedName>
    <alternativeName>
        <fullName evidence="18">Cell division protein FtsW</fullName>
    </alternativeName>
    <alternativeName>
        <fullName evidence="15">Cell wall polymerase</fullName>
    </alternativeName>
    <alternativeName>
        <fullName evidence="14">Peptidoglycan polymerase</fullName>
    </alternativeName>
</protein>
<dbReference type="NCBIfam" id="TIGR02614">
    <property type="entry name" value="ftsW"/>
    <property type="match status" value="1"/>
</dbReference>
<keyword evidence="4 23" id="KW-0132">Cell division</keyword>
<name>A0A1H1X4L5_9ACTN</name>
<evidence type="ECO:0000256" key="1">
    <source>
        <dbReference type="ARBA" id="ARBA00004651"/>
    </source>
</evidence>
<feature type="transmembrane region" description="Helical" evidence="22">
    <location>
        <begin position="33"/>
        <end position="54"/>
    </location>
</feature>
<dbReference type="PANTHER" id="PTHR30474:SF2">
    <property type="entry name" value="PEPTIDOGLYCAN GLYCOSYLTRANSFERASE FTSW-RELATED"/>
    <property type="match status" value="1"/>
</dbReference>
<keyword evidence="9" id="KW-0573">Peptidoglycan synthesis</keyword>
<dbReference type="STRING" id="117157.SAMN04489717_4815"/>
<dbReference type="GO" id="GO:0009252">
    <property type="term" value="P:peptidoglycan biosynthetic process"/>
    <property type="evidence" value="ECO:0007669"/>
    <property type="project" value="UniProtKB-KW"/>
</dbReference>
<dbReference type="RefSeq" id="WP_197681546.1">
    <property type="nucleotide sequence ID" value="NZ_LT629732.1"/>
</dbReference>
<feature type="transmembrane region" description="Helical" evidence="22">
    <location>
        <begin position="333"/>
        <end position="357"/>
    </location>
</feature>
<evidence type="ECO:0000256" key="11">
    <source>
        <dbReference type="ARBA" id="ARBA00023136"/>
    </source>
</evidence>
<evidence type="ECO:0000256" key="5">
    <source>
        <dbReference type="ARBA" id="ARBA00022676"/>
    </source>
</evidence>
<evidence type="ECO:0000256" key="7">
    <source>
        <dbReference type="ARBA" id="ARBA00022692"/>
    </source>
</evidence>
<keyword evidence="10 22" id="KW-1133">Transmembrane helix</keyword>
<evidence type="ECO:0000256" key="2">
    <source>
        <dbReference type="ARBA" id="ARBA00004752"/>
    </source>
</evidence>
<evidence type="ECO:0000313" key="24">
    <source>
        <dbReference type="Proteomes" id="UP000198983"/>
    </source>
</evidence>
<dbReference type="GO" id="GO:0005886">
    <property type="term" value="C:plasma membrane"/>
    <property type="evidence" value="ECO:0007669"/>
    <property type="project" value="UniProtKB-SubCell"/>
</dbReference>
<evidence type="ECO:0000256" key="3">
    <source>
        <dbReference type="ARBA" id="ARBA00022475"/>
    </source>
</evidence>
<dbReference type="EC" id="2.4.99.28" evidence="19"/>
<keyword evidence="11 22" id="KW-0472">Membrane</keyword>
<sequence>MTTAEETGNAGAERRTSWLADLRGLLDRPLTSYHLIVGVSGLLLALGIAMVLSASSYDSLETYGNSYTMALRQLMWVAAGIPIAFVATRLPLRVLRVCTYPMMIVAFVLLALTFTPLGVEVNGNRNWLSFGGPFMMQPSEAAKLALVLWGADVLARKEKLLQHWKHLVIPFVPGAGLVLALVLGQRDLGTSLVLFSLVLVLLFVVGTPLRYFAMFVAVVGLLVTYLAITSAYRMRRLVSFLDPFADYSNTGWQAAHSLFGLGTGGWWGVGIGNSREKWGWLPEAHTDFIYAVIGEELGLVGTLVVLGMFLTLAYVGIRVALRTEDTFTRLATAGIVGWITAQALVNMGAVLGLLPITGIPLPLVSYGGSAMLPTLFALGLLVSFARREPAARAALDERAANRAASKAAARARRKSSARHDEG</sequence>
<dbReference type="GO" id="GO:0008955">
    <property type="term" value="F:peptidoglycan glycosyltransferase activity"/>
    <property type="evidence" value="ECO:0007669"/>
    <property type="project" value="UniProtKB-EC"/>
</dbReference>
<dbReference type="InterPro" id="IPR013437">
    <property type="entry name" value="FtsW"/>
</dbReference>
<dbReference type="InterPro" id="IPR001182">
    <property type="entry name" value="FtsW/RodA"/>
</dbReference>
<evidence type="ECO:0000256" key="14">
    <source>
        <dbReference type="ARBA" id="ARBA00032370"/>
    </source>
</evidence>
<evidence type="ECO:0000256" key="18">
    <source>
        <dbReference type="ARBA" id="ARBA00041418"/>
    </source>
</evidence>
<evidence type="ECO:0000256" key="8">
    <source>
        <dbReference type="ARBA" id="ARBA00022960"/>
    </source>
</evidence>
<comment type="similarity">
    <text evidence="16">Belongs to the SEDS family. FtsW subfamily.</text>
</comment>
<keyword evidence="8" id="KW-0133">Cell shape</keyword>
<dbReference type="PROSITE" id="PS00428">
    <property type="entry name" value="FTSW_RODA_SPOVE"/>
    <property type="match status" value="1"/>
</dbReference>
<feature type="transmembrane region" description="Helical" evidence="22">
    <location>
        <begin position="99"/>
        <end position="119"/>
    </location>
</feature>
<dbReference type="GO" id="GO:0008360">
    <property type="term" value="P:regulation of cell shape"/>
    <property type="evidence" value="ECO:0007669"/>
    <property type="project" value="UniProtKB-KW"/>
</dbReference>
<evidence type="ECO:0000256" key="6">
    <source>
        <dbReference type="ARBA" id="ARBA00022679"/>
    </source>
</evidence>
<evidence type="ECO:0000256" key="22">
    <source>
        <dbReference type="SAM" id="Phobius"/>
    </source>
</evidence>
<evidence type="ECO:0000256" key="16">
    <source>
        <dbReference type="ARBA" id="ARBA00038053"/>
    </source>
</evidence>
<keyword evidence="24" id="KW-1185">Reference proteome</keyword>
<dbReference type="GO" id="GO:0032153">
    <property type="term" value="C:cell division site"/>
    <property type="evidence" value="ECO:0007669"/>
    <property type="project" value="TreeGrafter"/>
</dbReference>
<feature type="transmembrane region" description="Helical" evidence="22">
    <location>
        <begin position="363"/>
        <end position="385"/>
    </location>
</feature>
<gene>
    <name evidence="23" type="ORF">SAMN04489717_4815</name>
</gene>
<dbReference type="EMBL" id="LT629732">
    <property type="protein sequence ID" value="SDT04277.1"/>
    <property type="molecule type" value="Genomic_DNA"/>
</dbReference>
<evidence type="ECO:0000256" key="21">
    <source>
        <dbReference type="ARBA" id="ARBA00049966"/>
    </source>
</evidence>
<feature type="transmembrane region" description="Helical" evidence="22">
    <location>
        <begin position="297"/>
        <end position="321"/>
    </location>
</feature>
<keyword evidence="7 22" id="KW-0812">Transmembrane</keyword>
<feature type="transmembrane region" description="Helical" evidence="22">
    <location>
        <begin position="167"/>
        <end position="183"/>
    </location>
</feature>
<comment type="pathway">
    <text evidence="2">Cell wall biogenesis; peptidoglycan biosynthesis.</text>
</comment>
<comment type="subcellular location">
    <subcellularLocation>
        <location evidence="1">Cell membrane</location>
        <topology evidence="1">Multi-pass membrane protein</topology>
    </subcellularLocation>
</comment>
<evidence type="ECO:0000256" key="15">
    <source>
        <dbReference type="ARBA" id="ARBA00033270"/>
    </source>
</evidence>
<evidence type="ECO:0000256" key="20">
    <source>
        <dbReference type="ARBA" id="ARBA00049902"/>
    </source>
</evidence>
<dbReference type="GO" id="GO:0015648">
    <property type="term" value="F:lipid-linked peptidoglycan transporter activity"/>
    <property type="evidence" value="ECO:0007669"/>
    <property type="project" value="TreeGrafter"/>
</dbReference>
<dbReference type="GO" id="GO:0051301">
    <property type="term" value="P:cell division"/>
    <property type="evidence" value="ECO:0007669"/>
    <property type="project" value="UniProtKB-KW"/>
</dbReference>
<dbReference type="Proteomes" id="UP000198983">
    <property type="component" value="Chromosome I"/>
</dbReference>
<comment type="function">
    <text evidence="21">Peptidoglycan polymerase that is essential for cell division.</text>
</comment>
<evidence type="ECO:0000256" key="9">
    <source>
        <dbReference type="ARBA" id="ARBA00022984"/>
    </source>
</evidence>
<organism evidence="23 24">
    <name type="scientific">Actinopolymorpha singaporensis</name>
    <dbReference type="NCBI Taxonomy" id="117157"/>
    <lineage>
        <taxon>Bacteria</taxon>
        <taxon>Bacillati</taxon>
        <taxon>Actinomycetota</taxon>
        <taxon>Actinomycetes</taxon>
        <taxon>Propionibacteriales</taxon>
        <taxon>Actinopolymorphaceae</taxon>
        <taxon>Actinopolymorpha</taxon>
    </lineage>
</organism>
<evidence type="ECO:0000256" key="10">
    <source>
        <dbReference type="ARBA" id="ARBA00022989"/>
    </source>
</evidence>
<keyword evidence="3" id="KW-1003">Cell membrane</keyword>
<dbReference type="GO" id="GO:0071555">
    <property type="term" value="P:cell wall organization"/>
    <property type="evidence" value="ECO:0007669"/>
    <property type="project" value="UniProtKB-KW"/>
</dbReference>
<dbReference type="PANTHER" id="PTHR30474">
    <property type="entry name" value="CELL CYCLE PROTEIN"/>
    <property type="match status" value="1"/>
</dbReference>
<feature type="transmembrane region" description="Helical" evidence="22">
    <location>
        <begin position="74"/>
        <end position="92"/>
    </location>
</feature>
<keyword evidence="12" id="KW-0131">Cell cycle</keyword>
<evidence type="ECO:0000313" key="23">
    <source>
        <dbReference type="EMBL" id="SDT04277.1"/>
    </source>
</evidence>
<evidence type="ECO:0000256" key="19">
    <source>
        <dbReference type="ARBA" id="ARBA00044770"/>
    </source>
</evidence>
<evidence type="ECO:0000256" key="12">
    <source>
        <dbReference type="ARBA" id="ARBA00023306"/>
    </source>
</evidence>
<feature type="transmembrane region" description="Helical" evidence="22">
    <location>
        <begin position="189"/>
        <end position="205"/>
    </location>
</feature>
<dbReference type="InterPro" id="IPR018365">
    <property type="entry name" value="Cell_cycle_FtsW-rel_CS"/>
</dbReference>
<keyword evidence="13" id="KW-0961">Cell wall biogenesis/degradation</keyword>
<proteinExistence type="inferred from homology"/>
<dbReference type="AlphaFoldDB" id="A0A1H1X4L5"/>
<keyword evidence="5" id="KW-0328">Glycosyltransferase</keyword>
<evidence type="ECO:0000256" key="17">
    <source>
        <dbReference type="ARBA" id="ARBA00041185"/>
    </source>
</evidence>
<evidence type="ECO:0000256" key="13">
    <source>
        <dbReference type="ARBA" id="ARBA00023316"/>
    </source>
</evidence>
<accession>A0A1H1X4L5</accession>
<feature type="transmembrane region" description="Helical" evidence="22">
    <location>
        <begin position="212"/>
        <end position="232"/>
    </location>
</feature>
<comment type="catalytic activity">
    <reaction evidence="20">
        <text>[GlcNAc-(1-&gt;4)-Mur2Ac(oyl-L-Ala-gamma-D-Glu-L-Lys-D-Ala-D-Ala)](n)-di-trans,octa-cis-undecaprenyl diphosphate + beta-D-GlcNAc-(1-&gt;4)-Mur2Ac(oyl-L-Ala-gamma-D-Glu-L-Lys-D-Ala-D-Ala)-di-trans,octa-cis-undecaprenyl diphosphate = [GlcNAc-(1-&gt;4)-Mur2Ac(oyl-L-Ala-gamma-D-Glu-L-Lys-D-Ala-D-Ala)](n+1)-di-trans,octa-cis-undecaprenyl diphosphate + di-trans,octa-cis-undecaprenyl diphosphate + H(+)</text>
        <dbReference type="Rhea" id="RHEA:23708"/>
        <dbReference type="Rhea" id="RHEA-COMP:9602"/>
        <dbReference type="Rhea" id="RHEA-COMP:9603"/>
        <dbReference type="ChEBI" id="CHEBI:15378"/>
        <dbReference type="ChEBI" id="CHEBI:58405"/>
        <dbReference type="ChEBI" id="CHEBI:60033"/>
        <dbReference type="ChEBI" id="CHEBI:78435"/>
        <dbReference type="EC" id="2.4.99.28"/>
    </reaction>
</comment>